<accession>A0A4U5TW55</accession>
<organism evidence="2 3">
    <name type="scientific">Collichthys lucidus</name>
    <name type="common">Big head croaker</name>
    <name type="synonym">Sciaena lucida</name>
    <dbReference type="NCBI Taxonomy" id="240159"/>
    <lineage>
        <taxon>Eukaryota</taxon>
        <taxon>Metazoa</taxon>
        <taxon>Chordata</taxon>
        <taxon>Craniata</taxon>
        <taxon>Vertebrata</taxon>
        <taxon>Euteleostomi</taxon>
        <taxon>Actinopterygii</taxon>
        <taxon>Neopterygii</taxon>
        <taxon>Teleostei</taxon>
        <taxon>Neoteleostei</taxon>
        <taxon>Acanthomorphata</taxon>
        <taxon>Eupercaria</taxon>
        <taxon>Sciaenidae</taxon>
        <taxon>Collichthys</taxon>
    </lineage>
</organism>
<dbReference type="STRING" id="240159.A0A4U5TW55"/>
<evidence type="ECO:0000313" key="2">
    <source>
        <dbReference type="EMBL" id="TKS65680.1"/>
    </source>
</evidence>
<sequence length="362" mass="41464">MSLYRHEEITRWTVLHQQKRRIQSRPPPPAGPLRPHLHHAGPAYRPLLRRHTPTQRTITVWPSDAALTLQDCFQRTDWQIFSEAAALEGQVDLEEYTSAVLGYISKCAEDVTTTRTITVYPNQKPWLNAEVRSLLKARDAAFRSGDRLALRATRRRLIAGVKRAKATYARRIEGHFTSNDPRSMWRDIKCITDYSTRDAQCPRDPSLPDALNTFYVRFDDPNTSPSTRLTPPPGKEPLSVTPAEISVFEAMPQRPGRYSQVTKRKIEENSFQGVPLHTGQASDRNLDQREFFGSLARNLEKCMLSQGKDQRGYNKLIDDLKVLYPQYWPQDAAALFGEGEVETLCQKFGIENPRNAIRAYRE</sequence>
<dbReference type="EMBL" id="ML240975">
    <property type="protein sequence ID" value="TKS65680.1"/>
    <property type="molecule type" value="Genomic_DNA"/>
</dbReference>
<reference evidence="2 3" key="1">
    <citation type="submission" date="2019-01" db="EMBL/GenBank/DDBJ databases">
        <title>Genome Assembly of Collichthys lucidus.</title>
        <authorList>
            <person name="Cai M."/>
            <person name="Xiao S."/>
        </authorList>
    </citation>
    <scope>NUCLEOTIDE SEQUENCE [LARGE SCALE GENOMIC DNA]</scope>
    <source>
        <strain evidence="2">JT15FE1705JMU</strain>
        <tissue evidence="2">Muscle</tissue>
    </source>
</reference>
<dbReference type="PANTHER" id="PTHR47510">
    <property type="entry name" value="REVERSE TRANSCRIPTASE DOMAIN-CONTAINING PROTEIN"/>
    <property type="match status" value="1"/>
</dbReference>
<dbReference type="Proteomes" id="UP000298787">
    <property type="component" value="Unassembled WGS sequence"/>
</dbReference>
<dbReference type="AlphaFoldDB" id="A0A4U5TW55"/>
<gene>
    <name evidence="2" type="ORF">D9C73_028375</name>
</gene>
<evidence type="ECO:0000313" key="3">
    <source>
        <dbReference type="Proteomes" id="UP000298787"/>
    </source>
</evidence>
<evidence type="ECO:0000256" key="1">
    <source>
        <dbReference type="SAM" id="MobiDB-lite"/>
    </source>
</evidence>
<protein>
    <submittedName>
        <fullName evidence="2">Uncharacterized protein</fullName>
    </submittedName>
</protein>
<dbReference type="PANTHER" id="PTHR47510:SF3">
    <property type="entry name" value="ENDO_EXONUCLEASE_PHOSPHATASE DOMAIN-CONTAINING PROTEIN"/>
    <property type="match status" value="1"/>
</dbReference>
<proteinExistence type="predicted"/>
<feature type="region of interest" description="Disordered" evidence="1">
    <location>
        <begin position="18"/>
        <end position="39"/>
    </location>
</feature>
<name>A0A4U5TW55_COLLU</name>
<keyword evidence="3" id="KW-1185">Reference proteome</keyword>